<evidence type="ECO:0000256" key="2">
    <source>
        <dbReference type="ARBA" id="ARBA00022475"/>
    </source>
</evidence>
<protein>
    <submittedName>
        <fullName evidence="10">Putative ABC transport system permease protein</fullName>
    </submittedName>
</protein>
<feature type="transmembrane region" description="Helical" evidence="7">
    <location>
        <begin position="284"/>
        <end position="311"/>
    </location>
</feature>
<feature type="transmembrane region" description="Helical" evidence="7">
    <location>
        <begin position="374"/>
        <end position="393"/>
    </location>
</feature>
<proteinExistence type="inferred from homology"/>
<dbReference type="Pfam" id="PF12704">
    <property type="entry name" value="MacB_PCD"/>
    <property type="match status" value="1"/>
</dbReference>
<dbReference type="Proteomes" id="UP000243904">
    <property type="component" value="Chromosome I"/>
</dbReference>
<accession>A0A1H1ZW17</accession>
<evidence type="ECO:0000259" key="8">
    <source>
        <dbReference type="Pfam" id="PF02687"/>
    </source>
</evidence>
<dbReference type="PANTHER" id="PTHR30572">
    <property type="entry name" value="MEMBRANE COMPONENT OF TRANSPORTER-RELATED"/>
    <property type="match status" value="1"/>
</dbReference>
<dbReference type="AlphaFoldDB" id="A0A1H1ZW17"/>
<keyword evidence="5 7" id="KW-0472">Membrane</keyword>
<dbReference type="Pfam" id="PF02687">
    <property type="entry name" value="FtsX"/>
    <property type="match status" value="1"/>
</dbReference>
<dbReference type="InterPro" id="IPR025857">
    <property type="entry name" value="MacB_PCD"/>
</dbReference>
<reference evidence="11" key="1">
    <citation type="submission" date="2016-10" db="EMBL/GenBank/DDBJ databases">
        <authorList>
            <person name="Varghese N."/>
            <person name="Submissions S."/>
        </authorList>
    </citation>
    <scope>NUCLEOTIDE SEQUENCE [LARGE SCALE GENOMIC DNA]</scope>
    <source>
        <strain evidence="11">GAS369</strain>
    </source>
</reference>
<evidence type="ECO:0000313" key="10">
    <source>
        <dbReference type="EMBL" id="SDT37985.1"/>
    </source>
</evidence>
<keyword evidence="2" id="KW-1003">Cell membrane</keyword>
<feature type="transmembrane region" description="Helical" evidence="7">
    <location>
        <begin position="335"/>
        <end position="362"/>
    </location>
</feature>
<evidence type="ECO:0000256" key="1">
    <source>
        <dbReference type="ARBA" id="ARBA00004651"/>
    </source>
</evidence>
<feature type="transmembrane region" description="Helical" evidence="7">
    <location>
        <begin position="21"/>
        <end position="45"/>
    </location>
</feature>
<keyword evidence="11" id="KW-1185">Reference proteome</keyword>
<evidence type="ECO:0000256" key="6">
    <source>
        <dbReference type="ARBA" id="ARBA00038076"/>
    </source>
</evidence>
<evidence type="ECO:0000256" key="5">
    <source>
        <dbReference type="ARBA" id="ARBA00023136"/>
    </source>
</evidence>
<evidence type="ECO:0000256" key="7">
    <source>
        <dbReference type="SAM" id="Phobius"/>
    </source>
</evidence>
<dbReference type="RefSeq" id="WP_100385435.1">
    <property type="nucleotide sequence ID" value="NZ_LT629750.1"/>
</dbReference>
<dbReference type="InterPro" id="IPR003838">
    <property type="entry name" value="ABC3_permease_C"/>
</dbReference>
<name>A0A1H1ZW17_9BRAD</name>
<feature type="domain" description="ABC3 transporter permease C-terminal" evidence="8">
    <location>
        <begin position="290"/>
        <end position="403"/>
    </location>
</feature>
<evidence type="ECO:0000256" key="3">
    <source>
        <dbReference type="ARBA" id="ARBA00022692"/>
    </source>
</evidence>
<feature type="domain" description="MacB-like periplasmic core" evidence="9">
    <location>
        <begin position="21"/>
        <end position="249"/>
    </location>
</feature>
<dbReference type="GO" id="GO:0005886">
    <property type="term" value="C:plasma membrane"/>
    <property type="evidence" value="ECO:0007669"/>
    <property type="project" value="UniProtKB-SubCell"/>
</dbReference>
<comment type="similarity">
    <text evidence="6">Belongs to the ABC-4 integral membrane protein family.</text>
</comment>
<organism evidence="10 11">
    <name type="scientific">Bradyrhizobium canariense</name>
    <dbReference type="NCBI Taxonomy" id="255045"/>
    <lineage>
        <taxon>Bacteria</taxon>
        <taxon>Pseudomonadati</taxon>
        <taxon>Pseudomonadota</taxon>
        <taxon>Alphaproteobacteria</taxon>
        <taxon>Hyphomicrobiales</taxon>
        <taxon>Nitrobacteraceae</taxon>
        <taxon>Bradyrhizobium</taxon>
    </lineage>
</organism>
<evidence type="ECO:0000256" key="4">
    <source>
        <dbReference type="ARBA" id="ARBA00022989"/>
    </source>
</evidence>
<evidence type="ECO:0000313" key="11">
    <source>
        <dbReference type="Proteomes" id="UP000243904"/>
    </source>
</evidence>
<keyword evidence="3 7" id="KW-0812">Transmembrane</keyword>
<dbReference type="PANTHER" id="PTHR30572:SF4">
    <property type="entry name" value="ABC TRANSPORTER PERMEASE YTRF"/>
    <property type="match status" value="1"/>
</dbReference>
<dbReference type="GO" id="GO:0022857">
    <property type="term" value="F:transmembrane transporter activity"/>
    <property type="evidence" value="ECO:0007669"/>
    <property type="project" value="TreeGrafter"/>
</dbReference>
<dbReference type="InterPro" id="IPR050250">
    <property type="entry name" value="Macrolide_Exporter_MacB"/>
</dbReference>
<gene>
    <name evidence="10" type="ORF">SAMN05444158_5716</name>
</gene>
<evidence type="ECO:0000259" key="9">
    <source>
        <dbReference type="Pfam" id="PF12704"/>
    </source>
</evidence>
<sequence>MRPLDYLSAAAGAMRANPFRTFLTMLGIIIGVGSMISMAAIGAGAQAQVQEQIRSFGANVLMVNPNARSQNGVRSAGNFRRPLTIEDAKAMAELDSVRVAAPSVSGTAQVVHGSLNWGTTVNGTTRDHFAIRGWTLASGRLFTPDDERDAGKVLVLGSTVAHKLFGDDEPVGQIVRILSTPFEVIGVLKEKGTAGDGQNQDDVVFVPLLTAMMRLIGSANTVNRDAVAYILASAKSESSMTTAIQEIDALMYQRHNITDDDDKDFIVTTAASILAAQKASTRTVAFLLGAIAAVSLLVGGISIMNIMLVSVTERTREIGLRLAIGARPRDVRKQFILEAAMICTAGGVFGVMLGGLLAIAVANFVGWRVLLEPQTAAIAVAFAGCVGVFFGYYPAKKAASLQPVIALRSD</sequence>
<comment type="subcellular location">
    <subcellularLocation>
        <location evidence="1">Cell membrane</location>
        <topology evidence="1">Multi-pass membrane protein</topology>
    </subcellularLocation>
</comment>
<dbReference type="EMBL" id="LT629750">
    <property type="protein sequence ID" value="SDT37985.1"/>
    <property type="molecule type" value="Genomic_DNA"/>
</dbReference>
<keyword evidence="4 7" id="KW-1133">Transmembrane helix</keyword>